<comment type="cofactor">
    <cofactor evidence="1">
        <name>Mg(2+)</name>
        <dbReference type="ChEBI" id="CHEBI:18420"/>
    </cofactor>
</comment>
<evidence type="ECO:0000256" key="6">
    <source>
        <dbReference type="ARBA" id="ARBA00022840"/>
    </source>
</evidence>
<evidence type="ECO:0000256" key="3">
    <source>
        <dbReference type="ARBA" id="ARBA00012959"/>
    </source>
</evidence>
<dbReference type="Gene3D" id="3.30.300.30">
    <property type="match status" value="1"/>
</dbReference>
<evidence type="ECO:0000256" key="5">
    <source>
        <dbReference type="ARBA" id="ARBA00022741"/>
    </source>
</evidence>
<keyword evidence="6" id="KW-0067">ATP-binding</keyword>
<dbReference type="InterPro" id="IPR025110">
    <property type="entry name" value="AMP-bd_C"/>
</dbReference>
<protein>
    <recommendedName>
        <fullName evidence="3">4-coumarate--CoA ligase</fullName>
        <ecNumber evidence="3">6.2.1.12</ecNumber>
    </recommendedName>
</protein>
<organism evidence="12">
    <name type="scientific">Populus nigra</name>
    <name type="common">Lombardy poplar</name>
    <dbReference type="NCBI Taxonomy" id="3691"/>
    <lineage>
        <taxon>Eukaryota</taxon>
        <taxon>Viridiplantae</taxon>
        <taxon>Streptophyta</taxon>
        <taxon>Embryophyta</taxon>
        <taxon>Tracheophyta</taxon>
        <taxon>Spermatophyta</taxon>
        <taxon>Magnoliopsida</taxon>
        <taxon>eudicotyledons</taxon>
        <taxon>Gunneridae</taxon>
        <taxon>Pentapetalae</taxon>
        <taxon>rosids</taxon>
        <taxon>fabids</taxon>
        <taxon>Malpighiales</taxon>
        <taxon>Salicaceae</taxon>
        <taxon>Saliceae</taxon>
        <taxon>Populus</taxon>
    </lineage>
</organism>
<sequence length="90" mass="10507">MKDENSGEIPVAFVIKSENSQATEEEIMQYISKQVIYYKKIKRVFFVEAIPKAPSGKILRKNLRERLAGGLQIYILHFFLVCFMLEKTLH</sequence>
<dbReference type="Pfam" id="PF13193">
    <property type="entry name" value="AMP-binding_C"/>
    <property type="match status" value="1"/>
</dbReference>
<dbReference type="SUPFAM" id="SSF56801">
    <property type="entry name" value="Acetyl-CoA synthetase-like"/>
    <property type="match status" value="1"/>
</dbReference>
<feature type="non-terminal residue" evidence="12">
    <location>
        <position position="1"/>
    </location>
</feature>
<evidence type="ECO:0000256" key="1">
    <source>
        <dbReference type="ARBA" id="ARBA00001946"/>
    </source>
</evidence>
<evidence type="ECO:0000313" key="12">
    <source>
        <dbReference type="EMBL" id="AFR37078.1"/>
    </source>
</evidence>
<dbReference type="AlphaFoldDB" id="J9R9P0"/>
<dbReference type="GO" id="GO:0005524">
    <property type="term" value="F:ATP binding"/>
    <property type="evidence" value="ECO:0007669"/>
    <property type="project" value="UniProtKB-KW"/>
</dbReference>
<keyword evidence="10" id="KW-0812">Transmembrane</keyword>
<evidence type="ECO:0000256" key="10">
    <source>
        <dbReference type="SAM" id="Phobius"/>
    </source>
</evidence>
<dbReference type="EC" id="6.2.1.12" evidence="3"/>
<evidence type="ECO:0000256" key="4">
    <source>
        <dbReference type="ARBA" id="ARBA00022598"/>
    </source>
</evidence>
<comment type="catalytic activity">
    <reaction evidence="7">
        <text>(E)-4-coumarate + ATP + H(+) = (E)-4-coumaroyl-AMP + diphosphate</text>
        <dbReference type="Rhea" id="RHEA:72419"/>
        <dbReference type="ChEBI" id="CHEBI:12876"/>
        <dbReference type="ChEBI" id="CHEBI:15378"/>
        <dbReference type="ChEBI" id="CHEBI:30616"/>
        <dbReference type="ChEBI" id="CHEBI:33019"/>
        <dbReference type="ChEBI" id="CHEBI:192348"/>
    </reaction>
    <physiologicalReaction direction="left-to-right" evidence="7">
        <dbReference type="Rhea" id="RHEA:72420"/>
    </physiologicalReaction>
</comment>
<evidence type="ECO:0000259" key="11">
    <source>
        <dbReference type="Pfam" id="PF13193"/>
    </source>
</evidence>
<comment type="catalytic activity">
    <reaction evidence="8">
        <text>(E)-4-coumaroyl-AMP + CoA = (E)-4-coumaroyl-CoA + AMP + H(+)</text>
        <dbReference type="Rhea" id="RHEA:72423"/>
        <dbReference type="ChEBI" id="CHEBI:15378"/>
        <dbReference type="ChEBI" id="CHEBI:57287"/>
        <dbReference type="ChEBI" id="CHEBI:85008"/>
        <dbReference type="ChEBI" id="CHEBI:192348"/>
        <dbReference type="ChEBI" id="CHEBI:456215"/>
    </reaction>
    <physiologicalReaction direction="left-to-right" evidence="8">
        <dbReference type="Rhea" id="RHEA:72424"/>
    </physiologicalReaction>
</comment>
<keyword evidence="5" id="KW-0547">Nucleotide-binding</keyword>
<dbReference type="EMBL" id="JX549616">
    <property type="protein sequence ID" value="AFR37079.1"/>
    <property type="molecule type" value="Genomic_DNA"/>
</dbReference>
<evidence type="ECO:0000256" key="7">
    <source>
        <dbReference type="ARBA" id="ARBA00034219"/>
    </source>
</evidence>
<accession>J9R9P0</accession>
<evidence type="ECO:0000256" key="2">
    <source>
        <dbReference type="ARBA" id="ARBA00006432"/>
    </source>
</evidence>
<evidence type="ECO:0000256" key="8">
    <source>
        <dbReference type="ARBA" id="ARBA00034223"/>
    </source>
</evidence>
<dbReference type="PANTHER" id="PTHR24096:SF406">
    <property type="entry name" value="4-COUMARATE--COA LIGASE 2"/>
    <property type="match status" value="1"/>
</dbReference>
<evidence type="ECO:0000313" key="13">
    <source>
        <dbReference type="EMBL" id="AFR37079.1"/>
    </source>
</evidence>
<keyword evidence="4 12" id="KW-0436">Ligase</keyword>
<reference evidence="12" key="1">
    <citation type="journal article" date="2013" name="New Phytol.">
        <title>Association genetics of chemical wood properties in black poplar (Populus nigra).</title>
        <authorList>
            <person name="Guerra F.P."/>
            <person name="Wegrzyn J.L."/>
            <person name="Sykes R."/>
            <person name="Davis M.F."/>
            <person name="Stanton B.J."/>
            <person name="Neale D.B."/>
        </authorList>
    </citation>
    <scope>NUCLEOTIDE SEQUENCE</scope>
    <source>
        <strain evidence="13">4CL2_14-11896</strain>
        <strain evidence="12">4CL2_14-12744</strain>
    </source>
</reference>
<dbReference type="PANTHER" id="PTHR24096">
    <property type="entry name" value="LONG-CHAIN-FATTY-ACID--COA LIGASE"/>
    <property type="match status" value="1"/>
</dbReference>
<proteinExistence type="inferred from homology"/>
<comment type="catalytic activity">
    <reaction evidence="9">
        <text>(E)-4-coumarate + ATP + CoA = (E)-4-coumaroyl-CoA + AMP + diphosphate</text>
        <dbReference type="Rhea" id="RHEA:19641"/>
        <dbReference type="ChEBI" id="CHEBI:12876"/>
        <dbReference type="ChEBI" id="CHEBI:30616"/>
        <dbReference type="ChEBI" id="CHEBI:33019"/>
        <dbReference type="ChEBI" id="CHEBI:57287"/>
        <dbReference type="ChEBI" id="CHEBI:85008"/>
        <dbReference type="ChEBI" id="CHEBI:456215"/>
        <dbReference type="EC" id="6.2.1.12"/>
    </reaction>
    <physiologicalReaction direction="left-to-right" evidence="9">
        <dbReference type="Rhea" id="RHEA:19642"/>
    </physiologicalReaction>
</comment>
<keyword evidence="10" id="KW-1133">Transmembrane helix</keyword>
<feature type="domain" description="AMP-binding enzyme C-terminal" evidence="11">
    <location>
        <begin position="2"/>
        <end position="57"/>
    </location>
</feature>
<keyword evidence="10" id="KW-0472">Membrane</keyword>
<evidence type="ECO:0000256" key="9">
    <source>
        <dbReference type="ARBA" id="ARBA00034252"/>
    </source>
</evidence>
<comment type="similarity">
    <text evidence="2">Belongs to the ATP-dependent AMP-binding enzyme family.</text>
</comment>
<dbReference type="GO" id="GO:0016207">
    <property type="term" value="F:4-coumarate-CoA ligase activity"/>
    <property type="evidence" value="ECO:0007669"/>
    <property type="project" value="UniProtKB-EC"/>
</dbReference>
<gene>
    <name evidence="12" type="primary">4CL2</name>
</gene>
<dbReference type="InterPro" id="IPR045851">
    <property type="entry name" value="AMP-bd_C_sf"/>
</dbReference>
<name>J9R9P0_POPNI</name>
<dbReference type="EMBL" id="JX549615">
    <property type="protein sequence ID" value="AFR37078.1"/>
    <property type="molecule type" value="Genomic_DNA"/>
</dbReference>
<feature type="transmembrane region" description="Helical" evidence="10">
    <location>
        <begin position="67"/>
        <end position="86"/>
    </location>
</feature>